<dbReference type="EC" id="2.7.7.-" evidence="5"/>
<gene>
    <name evidence="5" type="ORF">Poly24_06610</name>
</gene>
<dbReference type="SUPFAM" id="SSF140931">
    <property type="entry name" value="Fic-like"/>
    <property type="match status" value="1"/>
</dbReference>
<dbReference type="InterPro" id="IPR026287">
    <property type="entry name" value="SoFic-like"/>
</dbReference>
<dbReference type="AlphaFoldDB" id="A0A518JN88"/>
<feature type="binding site" evidence="1">
    <location>
        <position position="232"/>
    </location>
    <ligand>
        <name>ATP</name>
        <dbReference type="ChEBI" id="CHEBI:30616"/>
    </ligand>
</feature>
<protein>
    <submittedName>
        <fullName evidence="5">Adenosine monophosphate-protein transferase SoFic</fullName>
        <ecNumber evidence="5">2.7.7.-</ecNumber>
    </submittedName>
</protein>
<dbReference type="KEGG" id="rcf:Poly24_06610"/>
<sequence>MNEREFSKESPGKLVAIDFIEHPSGPLGDARIAKTMAFVPAPLPPVVDWKQLQVEHFERYTRTVAELGRLNGLHKRVGNAASLLRTLWMREAKLSSQVEDIDTTAEELVLAGAGRSLGVRESGRESWNYVKALEHGVHSELPFSTRVIKEMHEALLSGVRGDENRPGQFRNCNVYLGNQSQGVRNARFVPPPCGDALVDAMSELEKFVNDKDNKIPPLFLIALTHYQFETIHPFRDGNGRIGRVLISRSLVKEGLLDHPVVYMSAYINEHKQEYVDLLRNISRSGGEAWSDWIAFILDAICTQARDAIGRSEQLIALREDFHNRLKETSGPSRLFKVVDHLFSMPAINIAEIIESTGVSKPTATADVDRLEDLNILTEYTGRQRDRDWVARDVIKIIEEDTPLE</sequence>
<feature type="active site" evidence="2">
    <location>
        <position position="232"/>
    </location>
</feature>
<reference evidence="5 6" key="1">
    <citation type="submission" date="2019-02" db="EMBL/GenBank/DDBJ databases">
        <title>Deep-cultivation of Planctomycetes and their phenomic and genomic characterization uncovers novel biology.</title>
        <authorList>
            <person name="Wiegand S."/>
            <person name="Jogler M."/>
            <person name="Boedeker C."/>
            <person name="Pinto D."/>
            <person name="Vollmers J."/>
            <person name="Rivas-Marin E."/>
            <person name="Kohn T."/>
            <person name="Peeters S.H."/>
            <person name="Heuer A."/>
            <person name="Rast P."/>
            <person name="Oberbeckmann S."/>
            <person name="Bunk B."/>
            <person name="Jeske O."/>
            <person name="Meyerdierks A."/>
            <person name="Storesund J.E."/>
            <person name="Kallscheuer N."/>
            <person name="Luecker S."/>
            <person name="Lage O.M."/>
            <person name="Pohl T."/>
            <person name="Merkel B.J."/>
            <person name="Hornburger P."/>
            <person name="Mueller R.-W."/>
            <person name="Bruemmer F."/>
            <person name="Labrenz M."/>
            <person name="Spormann A.M."/>
            <person name="Op den Camp H."/>
            <person name="Overmann J."/>
            <person name="Amann R."/>
            <person name="Jetten M.S.M."/>
            <person name="Mascher T."/>
            <person name="Medema M.H."/>
            <person name="Devos D.P."/>
            <person name="Kaster A.-K."/>
            <person name="Ovreas L."/>
            <person name="Rohde M."/>
            <person name="Galperin M.Y."/>
            <person name="Jogler C."/>
        </authorList>
    </citation>
    <scope>NUCLEOTIDE SEQUENCE [LARGE SCALE GENOMIC DNA]</scope>
    <source>
        <strain evidence="5 6">Poly24</strain>
    </source>
</reference>
<dbReference type="InterPro" id="IPR036388">
    <property type="entry name" value="WH-like_DNA-bd_sf"/>
</dbReference>
<feature type="binding site" evidence="1">
    <location>
        <position position="274"/>
    </location>
    <ligand>
        <name>ATP</name>
        <dbReference type="ChEBI" id="CHEBI:30616"/>
    </ligand>
</feature>
<accession>A0A518JN88</accession>
<evidence type="ECO:0000256" key="3">
    <source>
        <dbReference type="PIRSR" id="PIRSR640198-2"/>
    </source>
</evidence>
<dbReference type="EMBL" id="CP036348">
    <property type="protein sequence ID" value="QDV66971.1"/>
    <property type="molecule type" value="Genomic_DNA"/>
</dbReference>
<dbReference type="RefSeq" id="WP_145090337.1">
    <property type="nucleotide sequence ID" value="NZ_CP036348.1"/>
</dbReference>
<evidence type="ECO:0000259" key="4">
    <source>
        <dbReference type="PROSITE" id="PS51459"/>
    </source>
</evidence>
<evidence type="ECO:0000256" key="2">
    <source>
        <dbReference type="PIRSR" id="PIRSR640198-1"/>
    </source>
</evidence>
<dbReference type="PIRSF" id="PIRSF038925">
    <property type="entry name" value="AMP-prot_trans"/>
    <property type="match status" value="1"/>
</dbReference>
<dbReference type="PANTHER" id="PTHR13504:SF38">
    <property type="entry name" value="FIDO DOMAIN-CONTAINING PROTEIN"/>
    <property type="match status" value="1"/>
</dbReference>
<evidence type="ECO:0000313" key="6">
    <source>
        <dbReference type="Proteomes" id="UP000315082"/>
    </source>
</evidence>
<dbReference type="InterPro" id="IPR040198">
    <property type="entry name" value="Fido_containing"/>
</dbReference>
<dbReference type="PROSITE" id="PS51459">
    <property type="entry name" value="FIDO"/>
    <property type="match status" value="1"/>
</dbReference>
<keyword evidence="5" id="KW-0808">Transferase</keyword>
<dbReference type="InterPro" id="IPR003812">
    <property type="entry name" value="Fido"/>
</dbReference>
<dbReference type="GO" id="GO:0016779">
    <property type="term" value="F:nucleotidyltransferase activity"/>
    <property type="evidence" value="ECO:0007669"/>
    <property type="project" value="UniProtKB-KW"/>
</dbReference>
<dbReference type="InterPro" id="IPR036390">
    <property type="entry name" value="WH_DNA-bd_sf"/>
</dbReference>
<dbReference type="Pfam" id="PF13784">
    <property type="entry name" value="Fic_N"/>
    <property type="match status" value="1"/>
</dbReference>
<dbReference type="SUPFAM" id="SSF46785">
    <property type="entry name" value="Winged helix' DNA-binding domain"/>
    <property type="match status" value="1"/>
</dbReference>
<keyword evidence="1" id="KW-0547">Nucleotide-binding</keyword>
<dbReference type="Gene3D" id="1.10.10.10">
    <property type="entry name" value="Winged helix-like DNA-binding domain superfamily/Winged helix DNA-binding domain"/>
    <property type="match status" value="1"/>
</dbReference>
<dbReference type="Gene3D" id="1.10.3290.10">
    <property type="entry name" value="Fido-like domain"/>
    <property type="match status" value="1"/>
</dbReference>
<dbReference type="GO" id="GO:0005524">
    <property type="term" value="F:ATP binding"/>
    <property type="evidence" value="ECO:0007669"/>
    <property type="project" value="UniProtKB-KW"/>
</dbReference>
<dbReference type="PANTHER" id="PTHR13504">
    <property type="entry name" value="FIDO DOMAIN-CONTAINING PROTEIN DDB_G0283145"/>
    <property type="match status" value="1"/>
</dbReference>
<keyword evidence="6" id="KW-1185">Reference proteome</keyword>
<proteinExistence type="predicted"/>
<evidence type="ECO:0000313" key="5">
    <source>
        <dbReference type="EMBL" id="QDV66971.1"/>
    </source>
</evidence>
<name>A0A518JN88_9BACT</name>
<keyword evidence="5" id="KW-0548">Nucleotidyltransferase</keyword>
<dbReference type="InterPro" id="IPR025758">
    <property type="entry name" value="Fic/DOC_N"/>
</dbReference>
<dbReference type="Pfam" id="PF02661">
    <property type="entry name" value="Fic"/>
    <property type="match status" value="1"/>
</dbReference>
<feature type="binding site" evidence="1">
    <location>
        <begin position="237"/>
        <end position="243"/>
    </location>
    <ligand>
        <name>ATP</name>
        <dbReference type="ChEBI" id="CHEBI:30616"/>
    </ligand>
</feature>
<dbReference type="Proteomes" id="UP000315082">
    <property type="component" value="Chromosome"/>
</dbReference>
<keyword evidence="1" id="KW-0067">ATP-binding</keyword>
<feature type="binding site" evidence="1">
    <location>
        <position position="99"/>
    </location>
    <ligand>
        <name>ATP</name>
        <dbReference type="ChEBI" id="CHEBI:30616"/>
    </ligand>
</feature>
<dbReference type="InterPro" id="IPR036597">
    <property type="entry name" value="Fido-like_dom_sf"/>
</dbReference>
<feature type="domain" description="Fido" evidence="4">
    <location>
        <begin position="143"/>
        <end position="298"/>
    </location>
</feature>
<dbReference type="OrthoDB" id="9813719at2"/>
<organism evidence="5 6">
    <name type="scientific">Rosistilla carotiformis</name>
    <dbReference type="NCBI Taxonomy" id="2528017"/>
    <lineage>
        <taxon>Bacteria</taxon>
        <taxon>Pseudomonadati</taxon>
        <taxon>Planctomycetota</taxon>
        <taxon>Planctomycetia</taxon>
        <taxon>Pirellulales</taxon>
        <taxon>Pirellulaceae</taxon>
        <taxon>Rosistilla</taxon>
    </lineage>
</organism>
<evidence type="ECO:0000256" key="1">
    <source>
        <dbReference type="PIRSR" id="PIRSR038925-1"/>
    </source>
</evidence>
<feature type="binding site" evidence="3">
    <location>
        <begin position="236"/>
        <end position="243"/>
    </location>
    <ligand>
        <name>ATP</name>
        <dbReference type="ChEBI" id="CHEBI:30616"/>
    </ligand>
</feature>